<sequence>MKGIFITGTDTGVGKSYFTALLTRALRAKSISAIPLKPISAGDRADAKLLSESAGGTISPAEINPVHFTAPLSPYAASIMEGRPFPWGVLREKLLQIEANYPGPFLVEGVGGWRVPLDPTLGVREWAQELALPIVVVARNTLGTLNHTLLTVDSIRQTRLPILGLILNEPIASPDLSSFTNPALLEELTRLPVLVLPHQATDLPTLPSWLIPA</sequence>
<dbReference type="GO" id="GO:0004141">
    <property type="term" value="F:dethiobiotin synthase activity"/>
    <property type="evidence" value="ECO:0007669"/>
    <property type="project" value="UniProtKB-UniRule"/>
</dbReference>
<dbReference type="CDD" id="cd03109">
    <property type="entry name" value="DTBS"/>
    <property type="match status" value="1"/>
</dbReference>
<feature type="active site" evidence="2">
    <location>
        <position position="37"/>
    </location>
</feature>
<comment type="pathway">
    <text evidence="2">Cofactor biosynthesis; biotin biosynthesis; biotin from 7,8-diaminononanoate: step 1/2.</text>
</comment>
<name>A0A0R2XH22_9BACT</name>
<feature type="binding site" evidence="2">
    <location>
        <position position="16"/>
    </location>
    <ligand>
        <name>Mg(2+)</name>
        <dbReference type="ChEBI" id="CHEBI:18420"/>
    </ligand>
</feature>
<keyword evidence="2" id="KW-0547">Nucleotide-binding</keyword>
<comment type="caution">
    <text evidence="2">Lacks conserved residue(s) required for the propagation of feature annotation.</text>
</comment>
<dbReference type="UniPathway" id="UPA00078">
    <property type="reaction ID" value="UER00161"/>
</dbReference>
<feature type="binding site" evidence="2">
    <location>
        <begin position="108"/>
        <end position="111"/>
    </location>
    <ligand>
        <name>ATP</name>
        <dbReference type="ChEBI" id="CHEBI:30616"/>
    </ligand>
</feature>
<dbReference type="Gene3D" id="3.40.50.300">
    <property type="entry name" value="P-loop containing nucleotide triphosphate hydrolases"/>
    <property type="match status" value="1"/>
</dbReference>
<comment type="function">
    <text evidence="2">Catalyzes a mechanistically unusual reaction, the ATP-dependent insertion of CO2 between the N7 and N8 nitrogen atoms of 7,8-diaminopelargonic acid (DAPA, also called 7,8-diammoniononanoate) to form a ureido ring.</text>
</comment>
<dbReference type="GO" id="GO:0005524">
    <property type="term" value="F:ATP binding"/>
    <property type="evidence" value="ECO:0007669"/>
    <property type="project" value="UniProtKB-UniRule"/>
</dbReference>
<dbReference type="InterPro" id="IPR004472">
    <property type="entry name" value="DTB_synth_BioD"/>
</dbReference>
<dbReference type="AlphaFoldDB" id="A0A0R2XH22"/>
<evidence type="ECO:0000313" key="4">
    <source>
        <dbReference type="Proteomes" id="UP000051220"/>
    </source>
</evidence>
<dbReference type="GO" id="GO:0000287">
    <property type="term" value="F:magnesium ion binding"/>
    <property type="evidence" value="ECO:0007669"/>
    <property type="project" value="UniProtKB-UniRule"/>
</dbReference>
<feature type="binding site" evidence="2">
    <location>
        <position position="46"/>
    </location>
    <ligand>
        <name>Mg(2+)</name>
        <dbReference type="ChEBI" id="CHEBI:18420"/>
    </ligand>
</feature>
<comment type="catalytic activity">
    <reaction evidence="2">
        <text>(7R,8S)-7,8-diammoniononanoate + CO2 + ATP = (4R,5S)-dethiobiotin + ADP + phosphate + 3 H(+)</text>
        <dbReference type="Rhea" id="RHEA:15805"/>
        <dbReference type="ChEBI" id="CHEBI:15378"/>
        <dbReference type="ChEBI" id="CHEBI:16526"/>
        <dbReference type="ChEBI" id="CHEBI:30616"/>
        <dbReference type="ChEBI" id="CHEBI:43474"/>
        <dbReference type="ChEBI" id="CHEBI:149469"/>
        <dbReference type="ChEBI" id="CHEBI:149473"/>
        <dbReference type="ChEBI" id="CHEBI:456216"/>
        <dbReference type="EC" id="6.3.3.3"/>
    </reaction>
</comment>
<organism evidence="3 4">
    <name type="scientific">Verrucomicrobia subdivision 6 bacterium BACL9 MAG-120924-bin69</name>
    <dbReference type="NCBI Taxonomy" id="1655635"/>
    <lineage>
        <taxon>Bacteria</taxon>
        <taxon>Pseudomonadati</taxon>
        <taxon>Verrucomicrobiota</taxon>
        <taxon>Verrucomicrobiia</taxon>
        <taxon>Verrucomicrobiales</taxon>
        <taxon>Verrucomicrobia subdivision 6</taxon>
    </lineage>
</organism>
<dbReference type="NCBIfam" id="TIGR00347">
    <property type="entry name" value="bioD"/>
    <property type="match status" value="1"/>
</dbReference>
<evidence type="ECO:0000313" key="3">
    <source>
        <dbReference type="EMBL" id="KRP33804.1"/>
    </source>
</evidence>
<evidence type="ECO:0000256" key="1">
    <source>
        <dbReference type="ARBA" id="ARBA00022756"/>
    </source>
</evidence>
<keyword evidence="1 2" id="KW-0093">Biotin biosynthesis</keyword>
<comment type="cofactor">
    <cofactor evidence="2">
        <name>Mg(2+)</name>
        <dbReference type="ChEBI" id="CHEBI:18420"/>
    </cofactor>
</comment>
<feature type="binding site" evidence="2">
    <location>
        <position position="46"/>
    </location>
    <ligand>
        <name>ATP</name>
        <dbReference type="ChEBI" id="CHEBI:30616"/>
    </ligand>
</feature>
<feature type="binding site" evidence="2">
    <location>
        <begin position="168"/>
        <end position="169"/>
    </location>
    <ligand>
        <name>ATP</name>
        <dbReference type="ChEBI" id="CHEBI:30616"/>
    </ligand>
</feature>
<dbReference type="GO" id="GO:0005829">
    <property type="term" value="C:cytosol"/>
    <property type="evidence" value="ECO:0007669"/>
    <property type="project" value="TreeGrafter"/>
</dbReference>
<protein>
    <recommendedName>
        <fullName evidence="2">ATP-dependent dethiobiotin synthetase BioD</fullName>
        <ecNumber evidence="2">6.3.3.3</ecNumber>
    </recommendedName>
    <alternativeName>
        <fullName evidence="2">DTB synthetase</fullName>
        <shortName evidence="2">DTBS</shortName>
    </alternativeName>
    <alternativeName>
        <fullName evidence="2">Dethiobiotin synthase</fullName>
    </alternativeName>
</protein>
<keyword evidence="2" id="KW-0963">Cytoplasm</keyword>
<dbReference type="EMBL" id="LIDN01000081">
    <property type="protein sequence ID" value="KRP33804.1"/>
    <property type="molecule type" value="Genomic_DNA"/>
</dbReference>
<keyword evidence="2" id="KW-0479">Metal-binding</keyword>
<comment type="subunit">
    <text evidence="2">Homodimer.</text>
</comment>
<keyword evidence="2" id="KW-0436">Ligase</keyword>
<accession>A0A0R2XH22</accession>
<dbReference type="PANTHER" id="PTHR43210">
    <property type="entry name" value="DETHIOBIOTIN SYNTHETASE"/>
    <property type="match status" value="1"/>
</dbReference>
<keyword evidence="2" id="KW-0460">Magnesium</keyword>
<dbReference type="Pfam" id="PF13500">
    <property type="entry name" value="AAA_26"/>
    <property type="match status" value="1"/>
</dbReference>
<feature type="binding site" evidence="2">
    <location>
        <begin position="12"/>
        <end position="17"/>
    </location>
    <ligand>
        <name>ATP</name>
        <dbReference type="ChEBI" id="CHEBI:30616"/>
    </ligand>
</feature>
<dbReference type="Proteomes" id="UP000051220">
    <property type="component" value="Unassembled WGS sequence"/>
</dbReference>
<proteinExistence type="inferred from homology"/>
<gene>
    <name evidence="2" type="primary">bioD</name>
    <name evidence="3" type="ORF">ABS33_03295</name>
</gene>
<comment type="similarity">
    <text evidence="2">Belongs to the dethiobiotin synthetase family.</text>
</comment>
<keyword evidence="2" id="KW-0067">ATP-binding</keyword>
<evidence type="ECO:0000256" key="2">
    <source>
        <dbReference type="HAMAP-Rule" id="MF_00336"/>
    </source>
</evidence>
<comment type="subcellular location">
    <subcellularLocation>
        <location evidence="2">Cytoplasm</location>
    </subcellularLocation>
</comment>
<dbReference type="EC" id="6.3.3.3" evidence="2"/>
<dbReference type="GO" id="GO:0009102">
    <property type="term" value="P:biotin biosynthetic process"/>
    <property type="evidence" value="ECO:0007669"/>
    <property type="project" value="UniProtKB-UniRule"/>
</dbReference>
<dbReference type="PIRSF" id="PIRSF006755">
    <property type="entry name" value="DTB_synth"/>
    <property type="match status" value="1"/>
</dbReference>
<dbReference type="HAMAP" id="MF_00336">
    <property type="entry name" value="BioD"/>
    <property type="match status" value="1"/>
</dbReference>
<reference evidence="3 4" key="1">
    <citation type="submission" date="2015-10" db="EMBL/GenBank/DDBJ databases">
        <title>Metagenome-Assembled Genomes uncover a global brackish microbiome.</title>
        <authorList>
            <person name="Hugerth L.W."/>
            <person name="Larsson J."/>
            <person name="Alneberg J."/>
            <person name="Lindh M.V."/>
            <person name="Legrand C."/>
            <person name="Pinhassi J."/>
            <person name="Andersson A.F."/>
        </authorList>
    </citation>
    <scope>NUCLEOTIDE SEQUENCE [LARGE SCALE GENOMIC DNA]</scope>
    <source>
        <strain evidence="3">BACL9 MAG-120924-bin69</strain>
    </source>
</reference>
<feature type="binding site" evidence="2">
    <location>
        <position position="199"/>
    </location>
    <ligand>
        <name>ATP</name>
        <dbReference type="ChEBI" id="CHEBI:30616"/>
    </ligand>
</feature>
<feature type="binding site" evidence="2">
    <location>
        <position position="108"/>
    </location>
    <ligand>
        <name>Mg(2+)</name>
        <dbReference type="ChEBI" id="CHEBI:18420"/>
    </ligand>
</feature>
<dbReference type="InterPro" id="IPR027417">
    <property type="entry name" value="P-loop_NTPase"/>
</dbReference>
<comment type="caution">
    <text evidence="3">The sequence shown here is derived from an EMBL/GenBank/DDBJ whole genome shotgun (WGS) entry which is preliminary data.</text>
</comment>
<dbReference type="SUPFAM" id="SSF52540">
    <property type="entry name" value="P-loop containing nucleoside triphosphate hydrolases"/>
    <property type="match status" value="1"/>
</dbReference>
<dbReference type="PANTHER" id="PTHR43210:SF5">
    <property type="entry name" value="DETHIOBIOTIN SYNTHETASE"/>
    <property type="match status" value="1"/>
</dbReference>